<accession>A0A164RVV0</accession>
<evidence type="ECO:0000313" key="1">
    <source>
        <dbReference type="EMBL" id="KZS08991.1"/>
    </source>
</evidence>
<sequence length="57" mass="6815">MLSICQWKTFWNFFQDGISETPEDLPPPKSEKKNMVEPMDLNCWTEVVERKRSNCIH</sequence>
<proteinExistence type="predicted"/>
<protein>
    <submittedName>
        <fullName evidence="1">Uncharacterized protein</fullName>
    </submittedName>
</protein>
<keyword evidence="2" id="KW-1185">Reference proteome</keyword>
<dbReference type="AlphaFoldDB" id="A0A164RVV0"/>
<organism evidence="1 2">
    <name type="scientific">Daphnia magna</name>
    <dbReference type="NCBI Taxonomy" id="35525"/>
    <lineage>
        <taxon>Eukaryota</taxon>
        <taxon>Metazoa</taxon>
        <taxon>Ecdysozoa</taxon>
        <taxon>Arthropoda</taxon>
        <taxon>Crustacea</taxon>
        <taxon>Branchiopoda</taxon>
        <taxon>Diplostraca</taxon>
        <taxon>Cladocera</taxon>
        <taxon>Anomopoda</taxon>
        <taxon>Daphniidae</taxon>
        <taxon>Daphnia</taxon>
    </lineage>
</organism>
<dbReference type="Proteomes" id="UP000076858">
    <property type="component" value="Unassembled WGS sequence"/>
</dbReference>
<reference evidence="1 2" key="1">
    <citation type="submission" date="2016-03" db="EMBL/GenBank/DDBJ databases">
        <title>EvidentialGene: Evidence-directed Construction of Genes on Genomes.</title>
        <authorList>
            <person name="Gilbert D.G."/>
            <person name="Choi J.-H."/>
            <person name="Mockaitis K."/>
            <person name="Colbourne J."/>
            <person name="Pfrender M."/>
        </authorList>
    </citation>
    <scope>NUCLEOTIDE SEQUENCE [LARGE SCALE GENOMIC DNA]</scope>
    <source>
        <strain evidence="1 2">Xinb3</strain>
        <tissue evidence="1">Complete organism</tissue>
    </source>
</reference>
<dbReference type="EMBL" id="LRGB01002131">
    <property type="protein sequence ID" value="KZS08991.1"/>
    <property type="molecule type" value="Genomic_DNA"/>
</dbReference>
<evidence type="ECO:0000313" key="2">
    <source>
        <dbReference type="Proteomes" id="UP000076858"/>
    </source>
</evidence>
<comment type="caution">
    <text evidence="1">The sequence shown here is derived from an EMBL/GenBank/DDBJ whole genome shotgun (WGS) entry which is preliminary data.</text>
</comment>
<name>A0A164RVV0_9CRUS</name>
<gene>
    <name evidence="1" type="ORF">APZ42_026907</name>
</gene>